<evidence type="ECO:0000313" key="2">
    <source>
        <dbReference type="EMBL" id="AZV27192.1"/>
    </source>
</evidence>
<proteinExistence type="predicted"/>
<reference evidence="2 3" key="1">
    <citation type="submission" date="2017-11" db="EMBL/GenBank/DDBJ databases">
        <title>Effect of PGPRs.</title>
        <authorList>
            <person name="Oliva R."/>
            <person name="Nong J."/>
            <person name="Roman V."/>
        </authorList>
    </citation>
    <scope>NUCLEOTIDE SEQUENCE [LARGE SCALE GENOMIC DNA]</scope>
    <source>
        <strain evidence="2">Inb918</strain>
    </source>
</reference>
<sequence length="183" mass="20819">MKTYTYIDNSNLFIEGRRASAVHKGMAPNIYDAMNHRILDFSWEVSYRDLHDFLCGQNKTEIGGAKLWGSPPPGDTFWNHVEQQGFQKTVYDKNFQGKEKKVDVAIAYAITKDAYTIINKENDEISLVAGDKDFEPVVSDLVAQGYKVQVVFWEHAAQELKDAASSFISLNKYLNVIGRYKNP</sequence>
<dbReference type="Gene3D" id="3.40.50.1010">
    <property type="entry name" value="5'-nuclease"/>
    <property type="match status" value="1"/>
</dbReference>
<dbReference type="AlphaFoldDB" id="A0A3T0JV39"/>
<organism evidence="2 3">
    <name type="scientific">Pseudomonas syringae</name>
    <dbReference type="NCBI Taxonomy" id="317"/>
    <lineage>
        <taxon>Bacteria</taxon>
        <taxon>Pseudomonadati</taxon>
        <taxon>Pseudomonadota</taxon>
        <taxon>Gammaproteobacteria</taxon>
        <taxon>Pseudomonadales</taxon>
        <taxon>Pseudomonadaceae</taxon>
        <taxon>Pseudomonas</taxon>
    </lineage>
</organism>
<evidence type="ECO:0000259" key="1">
    <source>
        <dbReference type="Pfam" id="PF01936"/>
    </source>
</evidence>
<protein>
    <submittedName>
        <fullName evidence="2">NYN domain-containing protein</fullName>
    </submittedName>
</protein>
<accession>A0A3T0JV39</accession>
<feature type="domain" description="NYN" evidence="1">
    <location>
        <begin position="28"/>
        <end position="170"/>
    </location>
</feature>
<dbReference type="GO" id="GO:0004540">
    <property type="term" value="F:RNA nuclease activity"/>
    <property type="evidence" value="ECO:0007669"/>
    <property type="project" value="InterPro"/>
</dbReference>
<dbReference type="InterPro" id="IPR021139">
    <property type="entry name" value="NYN"/>
</dbReference>
<gene>
    <name evidence="2" type="ORF">CT157_14625</name>
</gene>
<evidence type="ECO:0000313" key="3">
    <source>
        <dbReference type="Proteomes" id="UP000282760"/>
    </source>
</evidence>
<dbReference type="Pfam" id="PF01936">
    <property type="entry name" value="NYN"/>
    <property type="match status" value="1"/>
</dbReference>
<dbReference type="EMBL" id="CP024646">
    <property type="protein sequence ID" value="AZV27192.1"/>
    <property type="molecule type" value="Genomic_DNA"/>
</dbReference>
<dbReference type="Proteomes" id="UP000282760">
    <property type="component" value="Chromosome"/>
</dbReference>
<name>A0A3T0JV39_PSESX</name>